<dbReference type="Gene3D" id="2.60.200.20">
    <property type="match status" value="1"/>
</dbReference>
<evidence type="ECO:0000256" key="5">
    <source>
        <dbReference type="ARBA" id="ARBA00022989"/>
    </source>
</evidence>
<dbReference type="PROSITE" id="PS50006">
    <property type="entry name" value="FHA_DOMAIN"/>
    <property type="match status" value="1"/>
</dbReference>
<feature type="transmembrane region" description="Helical" evidence="7">
    <location>
        <begin position="74"/>
        <end position="93"/>
    </location>
</feature>
<name>A0AAU8EW98_9MICC</name>
<dbReference type="InterPro" id="IPR010432">
    <property type="entry name" value="RDD"/>
</dbReference>
<gene>
    <name evidence="9" type="ORF">ABRP34_21245</name>
</gene>
<protein>
    <submittedName>
        <fullName evidence="9">RDD family protein</fullName>
    </submittedName>
</protein>
<sequence>MRCGQPVLAGASFCGACGSPLPNRGAMPSRGGRQAAPIPGSIPVGLGEGSDMSGTLALVPAAPGKRLGAAVLDWLAPVAILTVLLSFGFAGITSTRSAGLIIYDTSLLALLGSIGAGLALVYAFAVATVEGRSGNTIGNRLMGIRSADKDGYAPGLGAVFLRGIVTGAGILLAVLASVLVAVFKWFDAAPLILGPLLLLGTAWAAAVVVSSDWDRNGKLRGWHDRAAKTLVFDVVNGRNPVATGGIEGPYSFAPLDLPPVQHVASPVASRTPVVPGPVASETPVEPLPPAAPAVHLDTAAHPETAAHPDDAMDRTQVRAGVRQDAPEAVLRITLDDGRDFRLERTVLIGRNPAPAAGESQAQLLPVPDPGKTISKTHLHLLTDGTGLWVTDRHSTNGSAVTTPDGMRTALQPGVPAYVSPGTTVHFGDRTFNVGHA</sequence>
<keyword evidence="5 7" id="KW-1133">Transmembrane helix</keyword>
<dbReference type="AlphaFoldDB" id="A0AAU8EW98"/>
<keyword evidence="3" id="KW-0597">Phosphoprotein</keyword>
<organism evidence="9">
    <name type="scientific">Arthrobacter sp. K5</name>
    <dbReference type="NCBI Taxonomy" id="2839623"/>
    <lineage>
        <taxon>Bacteria</taxon>
        <taxon>Bacillati</taxon>
        <taxon>Actinomycetota</taxon>
        <taxon>Actinomycetes</taxon>
        <taxon>Micrococcales</taxon>
        <taxon>Micrococcaceae</taxon>
        <taxon>Arthrobacter</taxon>
    </lineage>
</organism>
<feature type="transmembrane region" description="Helical" evidence="7">
    <location>
        <begin position="159"/>
        <end position="183"/>
    </location>
</feature>
<evidence type="ECO:0000256" key="6">
    <source>
        <dbReference type="ARBA" id="ARBA00023136"/>
    </source>
</evidence>
<feature type="transmembrane region" description="Helical" evidence="7">
    <location>
        <begin position="190"/>
        <end position="209"/>
    </location>
</feature>
<dbReference type="RefSeq" id="WP_353713435.1">
    <property type="nucleotide sequence ID" value="NZ_CP159279.1"/>
</dbReference>
<dbReference type="InterPro" id="IPR051791">
    <property type="entry name" value="Pra-immunoreactive"/>
</dbReference>
<dbReference type="PANTHER" id="PTHR36115:SF6">
    <property type="entry name" value="PROLINE-RICH ANTIGEN HOMOLOG"/>
    <property type="match status" value="1"/>
</dbReference>
<dbReference type="Pfam" id="PF06271">
    <property type="entry name" value="RDD"/>
    <property type="match status" value="1"/>
</dbReference>
<keyword evidence="2" id="KW-1003">Cell membrane</keyword>
<evidence type="ECO:0000256" key="4">
    <source>
        <dbReference type="ARBA" id="ARBA00022692"/>
    </source>
</evidence>
<accession>A0AAU8EW98</accession>
<evidence type="ECO:0000313" key="9">
    <source>
        <dbReference type="EMBL" id="XCH13725.1"/>
    </source>
</evidence>
<keyword evidence="4 7" id="KW-0812">Transmembrane</keyword>
<keyword evidence="6 7" id="KW-0472">Membrane</keyword>
<feature type="domain" description="FHA" evidence="8">
    <location>
        <begin position="346"/>
        <end position="401"/>
    </location>
</feature>
<evidence type="ECO:0000259" key="8">
    <source>
        <dbReference type="PROSITE" id="PS50006"/>
    </source>
</evidence>
<reference evidence="9" key="1">
    <citation type="submission" date="2024-06" db="EMBL/GenBank/DDBJ databases">
        <title>Biodegradation of dimethachlon by Arthrobacter sp. K5: mechanistic insights and ecological implications.</title>
        <authorList>
            <person name="Hu S."/>
            <person name="Lu P."/>
        </authorList>
    </citation>
    <scope>NUCLEOTIDE SEQUENCE</scope>
    <source>
        <strain evidence="9">K5</strain>
    </source>
</reference>
<evidence type="ECO:0000256" key="2">
    <source>
        <dbReference type="ARBA" id="ARBA00022475"/>
    </source>
</evidence>
<evidence type="ECO:0000256" key="1">
    <source>
        <dbReference type="ARBA" id="ARBA00004651"/>
    </source>
</evidence>
<evidence type="ECO:0000256" key="3">
    <source>
        <dbReference type="ARBA" id="ARBA00022553"/>
    </source>
</evidence>
<comment type="subcellular location">
    <subcellularLocation>
        <location evidence="1">Cell membrane</location>
        <topology evidence="1">Multi-pass membrane protein</topology>
    </subcellularLocation>
</comment>
<dbReference type="PANTHER" id="PTHR36115">
    <property type="entry name" value="PROLINE-RICH ANTIGEN HOMOLOG-RELATED"/>
    <property type="match status" value="1"/>
</dbReference>
<dbReference type="GO" id="GO:0005886">
    <property type="term" value="C:plasma membrane"/>
    <property type="evidence" value="ECO:0007669"/>
    <property type="project" value="UniProtKB-SubCell"/>
</dbReference>
<dbReference type="InterPro" id="IPR008984">
    <property type="entry name" value="SMAD_FHA_dom_sf"/>
</dbReference>
<dbReference type="InterPro" id="IPR000253">
    <property type="entry name" value="FHA_dom"/>
</dbReference>
<evidence type="ECO:0000256" key="7">
    <source>
        <dbReference type="SAM" id="Phobius"/>
    </source>
</evidence>
<dbReference type="CDD" id="cd00060">
    <property type="entry name" value="FHA"/>
    <property type="match status" value="1"/>
</dbReference>
<feature type="transmembrane region" description="Helical" evidence="7">
    <location>
        <begin position="100"/>
        <end position="125"/>
    </location>
</feature>
<proteinExistence type="predicted"/>
<dbReference type="SUPFAM" id="SSF49879">
    <property type="entry name" value="SMAD/FHA domain"/>
    <property type="match status" value="1"/>
</dbReference>
<dbReference type="EMBL" id="CP159279">
    <property type="protein sequence ID" value="XCH13725.1"/>
    <property type="molecule type" value="Genomic_DNA"/>
</dbReference>